<evidence type="ECO:0000313" key="3">
    <source>
        <dbReference type="Proteomes" id="UP000813385"/>
    </source>
</evidence>
<reference evidence="2" key="1">
    <citation type="journal article" date="2021" name="Nat. Commun.">
        <title>Genetic determinants of endophytism in the Arabidopsis root mycobiome.</title>
        <authorList>
            <person name="Mesny F."/>
            <person name="Miyauchi S."/>
            <person name="Thiergart T."/>
            <person name="Pickel B."/>
            <person name="Atanasova L."/>
            <person name="Karlsson M."/>
            <person name="Huettel B."/>
            <person name="Barry K.W."/>
            <person name="Haridas S."/>
            <person name="Chen C."/>
            <person name="Bauer D."/>
            <person name="Andreopoulos W."/>
            <person name="Pangilinan J."/>
            <person name="LaButti K."/>
            <person name="Riley R."/>
            <person name="Lipzen A."/>
            <person name="Clum A."/>
            <person name="Drula E."/>
            <person name="Henrissat B."/>
            <person name="Kohler A."/>
            <person name="Grigoriev I.V."/>
            <person name="Martin F.M."/>
            <person name="Hacquard S."/>
        </authorList>
    </citation>
    <scope>NUCLEOTIDE SEQUENCE</scope>
    <source>
        <strain evidence="2">MPI-CAGE-AT-0016</strain>
    </source>
</reference>
<dbReference type="Proteomes" id="UP000813385">
    <property type="component" value="Unassembled WGS sequence"/>
</dbReference>
<proteinExistence type="predicted"/>
<comment type="caution">
    <text evidence="2">The sequence shown here is derived from an EMBL/GenBank/DDBJ whole genome shotgun (WGS) entry which is preliminary data.</text>
</comment>
<evidence type="ECO:0000256" key="1">
    <source>
        <dbReference type="SAM" id="MobiDB-lite"/>
    </source>
</evidence>
<protein>
    <submittedName>
        <fullName evidence="2">Uncharacterized protein</fullName>
    </submittedName>
</protein>
<organism evidence="2 3">
    <name type="scientific">Plectosphaerella cucumerina</name>
    <dbReference type="NCBI Taxonomy" id="40658"/>
    <lineage>
        <taxon>Eukaryota</taxon>
        <taxon>Fungi</taxon>
        <taxon>Dikarya</taxon>
        <taxon>Ascomycota</taxon>
        <taxon>Pezizomycotina</taxon>
        <taxon>Sordariomycetes</taxon>
        <taxon>Hypocreomycetidae</taxon>
        <taxon>Glomerellales</taxon>
        <taxon>Plectosphaerellaceae</taxon>
        <taxon>Plectosphaerella</taxon>
    </lineage>
</organism>
<dbReference type="AlphaFoldDB" id="A0A8K0X534"/>
<feature type="region of interest" description="Disordered" evidence="1">
    <location>
        <begin position="155"/>
        <end position="185"/>
    </location>
</feature>
<accession>A0A8K0X534</accession>
<name>A0A8K0X534_9PEZI</name>
<evidence type="ECO:0000313" key="2">
    <source>
        <dbReference type="EMBL" id="KAH7362385.1"/>
    </source>
</evidence>
<dbReference type="EMBL" id="JAGPXD010000003">
    <property type="protein sequence ID" value="KAH7362385.1"/>
    <property type="molecule type" value="Genomic_DNA"/>
</dbReference>
<gene>
    <name evidence="2" type="ORF">B0T11DRAFT_280704</name>
</gene>
<keyword evidence="3" id="KW-1185">Reference proteome</keyword>
<sequence length="200" mass="22131">MAHWETLLFDLSRQHAPSNGRRQTGQSSLPFPRTATVPLDFTNIRQGSAPSAAMARSTSKQCDRQHLDTRTCCFPESCFLVSLAVVGARRGWSPRACAVSRRLHPSPRHRPSSASWWALSARNGAMLEIFLAAGRDGSTLQAHADRMGTLSIRGSSQSVTTAIPPQHHDLLNNSEQTRPSRSHWPLARIPQYRVQGQSDQ</sequence>